<evidence type="ECO:0000313" key="3">
    <source>
        <dbReference type="EMBL" id="TDO24482.1"/>
    </source>
</evidence>
<keyword evidence="1" id="KW-1133">Transmembrane helix</keyword>
<evidence type="ECO:0000256" key="1">
    <source>
        <dbReference type="SAM" id="Phobius"/>
    </source>
</evidence>
<dbReference type="EMBL" id="SNWM01000001">
    <property type="protein sequence ID" value="TDO24482.1"/>
    <property type="molecule type" value="Genomic_DNA"/>
</dbReference>
<comment type="caution">
    <text evidence="3">The sequence shown here is derived from an EMBL/GenBank/DDBJ whole genome shotgun (WGS) entry which is preliminary data.</text>
</comment>
<feature type="transmembrane region" description="Helical" evidence="1">
    <location>
        <begin position="192"/>
        <end position="217"/>
    </location>
</feature>
<feature type="transmembrane region" description="Helical" evidence="1">
    <location>
        <begin position="229"/>
        <end position="247"/>
    </location>
</feature>
<dbReference type="InterPro" id="IPR012429">
    <property type="entry name" value="HGSNAT_cat"/>
</dbReference>
<dbReference type="Pfam" id="PF07786">
    <property type="entry name" value="HGSNAT_cat"/>
    <property type="match status" value="1"/>
</dbReference>
<dbReference type="OrthoDB" id="508112at2"/>
<keyword evidence="4" id="KW-1185">Reference proteome</keyword>
<dbReference type="Proteomes" id="UP000295499">
    <property type="component" value="Unassembled WGS sequence"/>
</dbReference>
<feature type="transmembrane region" description="Helical" evidence="1">
    <location>
        <begin position="167"/>
        <end position="186"/>
    </location>
</feature>
<feature type="transmembrane region" description="Helical" evidence="1">
    <location>
        <begin position="316"/>
        <end position="337"/>
    </location>
</feature>
<dbReference type="RefSeq" id="WP_133552502.1">
    <property type="nucleotide sequence ID" value="NZ_SNWM01000001.1"/>
</dbReference>
<protein>
    <submittedName>
        <fullName evidence="3">Putative membrane protein</fullName>
    </submittedName>
</protein>
<reference evidence="3 4" key="1">
    <citation type="submission" date="2019-03" db="EMBL/GenBank/DDBJ databases">
        <title>Genomic Encyclopedia of Archaeal and Bacterial Type Strains, Phase II (KMG-II): from individual species to whole genera.</title>
        <authorList>
            <person name="Goeker M."/>
        </authorList>
    </citation>
    <scope>NUCLEOTIDE SEQUENCE [LARGE SCALE GENOMIC DNA]</scope>
    <source>
        <strain evidence="3 4">DSM 19034</strain>
    </source>
</reference>
<proteinExistence type="predicted"/>
<feature type="transmembrane region" description="Helical" evidence="1">
    <location>
        <begin position="125"/>
        <end position="155"/>
    </location>
</feature>
<organism evidence="3 4">
    <name type="scientific">Pedobacter duraquae</name>
    <dbReference type="NCBI Taxonomy" id="425511"/>
    <lineage>
        <taxon>Bacteria</taxon>
        <taxon>Pseudomonadati</taxon>
        <taxon>Bacteroidota</taxon>
        <taxon>Sphingobacteriia</taxon>
        <taxon>Sphingobacteriales</taxon>
        <taxon>Sphingobacteriaceae</taxon>
        <taxon>Pedobacter</taxon>
    </lineage>
</organism>
<keyword evidence="1" id="KW-0472">Membrane</keyword>
<accession>A0A4R6IQ83</accession>
<dbReference type="PANTHER" id="PTHR40407:SF1">
    <property type="entry name" value="HEPARAN-ALPHA-GLUCOSAMINIDE N-ACETYLTRANSFERASE CATALYTIC DOMAIN-CONTAINING PROTEIN"/>
    <property type="match status" value="1"/>
</dbReference>
<feature type="transmembrane region" description="Helical" evidence="1">
    <location>
        <begin position="357"/>
        <end position="377"/>
    </location>
</feature>
<feature type="domain" description="Heparan-alpha-glucosaminide N-acetyltransferase catalytic" evidence="2">
    <location>
        <begin position="13"/>
        <end position="224"/>
    </location>
</feature>
<evidence type="ECO:0000259" key="2">
    <source>
        <dbReference type="Pfam" id="PF07786"/>
    </source>
</evidence>
<name>A0A4R6IQ83_9SPHI</name>
<feature type="transmembrane region" description="Helical" evidence="1">
    <location>
        <begin position="92"/>
        <end position="113"/>
    </location>
</feature>
<keyword evidence="1" id="KW-0812">Transmembrane</keyword>
<gene>
    <name evidence="3" type="ORF">CLV32_0771</name>
</gene>
<feature type="transmembrane region" description="Helical" evidence="1">
    <location>
        <begin position="59"/>
        <end position="80"/>
    </location>
</feature>
<dbReference type="PANTHER" id="PTHR40407">
    <property type="entry name" value="MEMBRANE PROTEIN-LIKE PROTEIN"/>
    <property type="match status" value="1"/>
</dbReference>
<feature type="transmembrane region" description="Helical" evidence="1">
    <location>
        <begin position="278"/>
        <end position="296"/>
    </location>
</feature>
<evidence type="ECO:0000313" key="4">
    <source>
        <dbReference type="Proteomes" id="UP000295499"/>
    </source>
</evidence>
<dbReference type="AlphaFoldDB" id="A0A4R6IQ83"/>
<sequence length="397" mass="45477">MLTASAIPETKFRIESIDILRGLIMIIMALDHTRDFFHLFGTDPTNLATTTPILFFTRWITHFCAAIFVFLSGVSVNLSSVRRSKKQLSIFLLKRGLWLIAVEFVFITFAITLDPLYHLLIFQVIWVIGVSMILLALLIWLPLPVIAGIGILLFFGHDLITGMNLPLNGVSGFLWKLFFTAFGAFIEMNKTHALIILYAILPWTGVMLLGYVLGEVYRPTFDLKKRKQIVLTSGITLTLLFLLLRTFNIYGDPAPWKIQSTTALSVISFFNVSKYPPSLMYLCMTIGPGLIFLSAVEKVENAFTRMLALYGSVPFFYYVLHFYLLRVLNIVLFFIQGYGVSDIVTKDSIMLFRPEQFGVNLSGVYLIWLLVIGILYFPCRWFSKYKKSHQQWWLSYL</sequence>